<dbReference type="Proteomes" id="UP000250043">
    <property type="component" value="Unassembled WGS sequence"/>
</dbReference>
<dbReference type="PANTHER" id="PTHR38048">
    <property type="entry name" value="EXPRESSED PROTEIN"/>
    <property type="match status" value="1"/>
</dbReference>
<feature type="domain" description="Hemerythrin-like" evidence="1">
    <location>
        <begin position="24"/>
        <end position="142"/>
    </location>
</feature>
<dbReference type="Gene3D" id="1.20.120.520">
    <property type="entry name" value="nmb1532 protein domain like"/>
    <property type="match status" value="1"/>
</dbReference>
<dbReference type="CDD" id="cd12108">
    <property type="entry name" value="Hr-like"/>
    <property type="match status" value="1"/>
</dbReference>
<dbReference type="AlphaFoldDB" id="A0A8E2DET1"/>
<sequence length="223" mass="25664">MAASMKVSAPQDPYELFRFNMACAHDTFKAGYDSIQKHLETPPTSDLTNFIGYCEAWACGIDHHHNMEESVVFPFLQTKLDFSREVEQHKGVHAGVDEVLALLQRAKADPTVFDPGMLKEIMKRLKAPLYDHLDEEVEHIKPENLKVFSESEMHKLNNDVTVYARNHADLFTLLPFIRSHTSPEYKDSFPAPPIPWVLRKVLVPYIFAMRFSGYWKYSPYATS</sequence>
<keyword evidence="3" id="KW-1185">Reference proteome</keyword>
<evidence type="ECO:0000313" key="2">
    <source>
        <dbReference type="EMBL" id="OCH85195.1"/>
    </source>
</evidence>
<protein>
    <recommendedName>
        <fullName evidence="1">Hemerythrin-like domain-containing protein</fullName>
    </recommendedName>
</protein>
<dbReference type="InterPro" id="IPR053206">
    <property type="entry name" value="Dimeric_xanthone_biosynth"/>
</dbReference>
<reference evidence="2 3" key="1">
    <citation type="submission" date="2016-07" db="EMBL/GenBank/DDBJ databases">
        <title>Draft genome of the white-rot fungus Obba rivulosa 3A-2.</title>
        <authorList>
            <consortium name="DOE Joint Genome Institute"/>
            <person name="Miettinen O."/>
            <person name="Riley R."/>
            <person name="Acob R."/>
            <person name="Barry K."/>
            <person name="Cullen D."/>
            <person name="De Vries R."/>
            <person name="Hainaut M."/>
            <person name="Hatakka A."/>
            <person name="Henrissat B."/>
            <person name="Hilden K."/>
            <person name="Kuo R."/>
            <person name="Labutti K."/>
            <person name="Lipzen A."/>
            <person name="Makela M.R."/>
            <person name="Sandor L."/>
            <person name="Spatafora J.W."/>
            <person name="Grigoriev I.V."/>
            <person name="Hibbett D.S."/>
        </authorList>
    </citation>
    <scope>NUCLEOTIDE SEQUENCE [LARGE SCALE GENOMIC DNA]</scope>
    <source>
        <strain evidence="2 3">3A-2</strain>
    </source>
</reference>
<dbReference type="EMBL" id="KV722602">
    <property type="protein sequence ID" value="OCH85195.1"/>
    <property type="molecule type" value="Genomic_DNA"/>
</dbReference>
<dbReference type="InterPro" id="IPR012312">
    <property type="entry name" value="Hemerythrin-like"/>
</dbReference>
<dbReference type="Pfam" id="PF01814">
    <property type="entry name" value="Hemerythrin"/>
    <property type="match status" value="1"/>
</dbReference>
<organism evidence="2 3">
    <name type="scientific">Obba rivulosa</name>
    <dbReference type="NCBI Taxonomy" id="1052685"/>
    <lineage>
        <taxon>Eukaryota</taxon>
        <taxon>Fungi</taxon>
        <taxon>Dikarya</taxon>
        <taxon>Basidiomycota</taxon>
        <taxon>Agaricomycotina</taxon>
        <taxon>Agaricomycetes</taxon>
        <taxon>Polyporales</taxon>
        <taxon>Gelatoporiaceae</taxon>
        <taxon>Obba</taxon>
    </lineage>
</organism>
<name>A0A8E2DET1_9APHY</name>
<dbReference type="OrthoDB" id="58416at2759"/>
<proteinExistence type="predicted"/>
<evidence type="ECO:0000259" key="1">
    <source>
        <dbReference type="Pfam" id="PF01814"/>
    </source>
</evidence>
<gene>
    <name evidence="2" type="ORF">OBBRIDRAFT_798421</name>
</gene>
<dbReference type="PANTHER" id="PTHR38048:SF2">
    <property type="entry name" value="HEMERYTHRIN-LIKE DOMAIN-CONTAINING PROTEIN"/>
    <property type="match status" value="1"/>
</dbReference>
<evidence type="ECO:0000313" key="3">
    <source>
        <dbReference type="Proteomes" id="UP000250043"/>
    </source>
</evidence>
<accession>A0A8E2DET1</accession>